<protein>
    <recommendedName>
        <fullName evidence="3">F-box domain-containing protein</fullName>
    </recommendedName>
</protein>
<dbReference type="Proteomes" id="UP000605970">
    <property type="component" value="Unassembled WGS sequence"/>
</dbReference>
<gene>
    <name evidence="1" type="ORF">Mgra_00004786</name>
</gene>
<evidence type="ECO:0008006" key="3">
    <source>
        <dbReference type="Google" id="ProtNLM"/>
    </source>
</evidence>
<dbReference type="AlphaFoldDB" id="A0A8S9ZRL2"/>
<dbReference type="EMBL" id="JABEBT010000037">
    <property type="protein sequence ID" value="KAF7635874.1"/>
    <property type="molecule type" value="Genomic_DNA"/>
</dbReference>
<reference evidence="1" key="1">
    <citation type="journal article" date="2020" name="Ecol. Evol.">
        <title>Genome structure and content of the rice root-knot nematode (Meloidogyne graminicola).</title>
        <authorList>
            <person name="Phan N.T."/>
            <person name="Danchin E.G.J."/>
            <person name="Klopp C."/>
            <person name="Perfus-Barbeoch L."/>
            <person name="Kozlowski D.K."/>
            <person name="Koutsovoulos G.D."/>
            <person name="Lopez-Roques C."/>
            <person name="Bouchez O."/>
            <person name="Zahm M."/>
            <person name="Besnard G."/>
            <person name="Bellafiore S."/>
        </authorList>
    </citation>
    <scope>NUCLEOTIDE SEQUENCE</scope>
    <source>
        <strain evidence="1">VN-18</strain>
    </source>
</reference>
<keyword evidence="2" id="KW-1185">Reference proteome</keyword>
<sequence>MNCFPIEVHLDILKYLNYNQLNSIQQSNAYFCSLINYYKEKLAVRGFYSMHLVSWRLYDTKEPEKDLEIDNFQLTDELKSKWENSIINNNRRMPLYKYPESQHRGHFDIVDYEYKYNNSANLLLLSKDKDKIPNLRIQLIQYPQTIEQLLNFRYWFNRLSKCFFENIVVEQGVLNIAFLDLLFDGMPQLLFNANTFYKYGHHYYRDYSFMNSYVVSKQVYLEYARYFDDDNNISLTYKLFGKKIREGERYYSSYLDRYMMFDAPDIIARYGRVVEYELERFVKPKERILMLFIYDIGCRNVRKIEVKRLG</sequence>
<comment type="caution">
    <text evidence="1">The sequence shown here is derived from an EMBL/GenBank/DDBJ whole genome shotgun (WGS) entry which is preliminary data.</text>
</comment>
<organism evidence="1 2">
    <name type="scientific">Meloidogyne graminicola</name>
    <dbReference type="NCBI Taxonomy" id="189291"/>
    <lineage>
        <taxon>Eukaryota</taxon>
        <taxon>Metazoa</taxon>
        <taxon>Ecdysozoa</taxon>
        <taxon>Nematoda</taxon>
        <taxon>Chromadorea</taxon>
        <taxon>Rhabditida</taxon>
        <taxon>Tylenchina</taxon>
        <taxon>Tylenchomorpha</taxon>
        <taxon>Tylenchoidea</taxon>
        <taxon>Meloidogynidae</taxon>
        <taxon>Meloidogyninae</taxon>
        <taxon>Meloidogyne</taxon>
    </lineage>
</organism>
<evidence type="ECO:0000313" key="2">
    <source>
        <dbReference type="Proteomes" id="UP000605970"/>
    </source>
</evidence>
<evidence type="ECO:0000313" key="1">
    <source>
        <dbReference type="EMBL" id="KAF7635874.1"/>
    </source>
</evidence>
<proteinExistence type="predicted"/>
<name>A0A8S9ZRL2_9BILA</name>
<accession>A0A8S9ZRL2</accession>